<evidence type="ECO:0000256" key="5">
    <source>
        <dbReference type="ARBA" id="ARBA00022692"/>
    </source>
</evidence>
<keyword evidence="10 15" id="KW-0186">Copper</keyword>
<evidence type="ECO:0000256" key="11">
    <source>
        <dbReference type="ARBA" id="ARBA00023136"/>
    </source>
</evidence>
<dbReference type="InterPro" id="IPR036257">
    <property type="entry name" value="Cyt_c_oxidase_su2_TM_sf"/>
</dbReference>
<keyword evidence="7" id="KW-1278">Translocase</keyword>
<evidence type="ECO:0000256" key="2">
    <source>
        <dbReference type="ARBA" id="ARBA00007866"/>
    </source>
</evidence>
<evidence type="ECO:0000256" key="1">
    <source>
        <dbReference type="ARBA" id="ARBA00004141"/>
    </source>
</evidence>
<feature type="chain" id="PRO_5038913557" description="Cytochrome c oxidase subunit 2" evidence="17">
    <location>
        <begin position="31"/>
        <end position="293"/>
    </location>
</feature>
<dbReference type="Pfam" id="PF02790">
    <property type="entry name" value="COX2_TM"/>
    <property type="match status" value="1"/>
</dbReference>
<comment type="cofactor">
    <cofactor evidence="15">
        <name>Cu cation</name>
        <dbReference type="ChEBI" id="CHEBI:23378"/>
    </cofactor>
    <text evidence="15">Binds a copper A center.</text>
</comment>
<evidence type="ECO:0000256" key="13">
    <source>
        <dbReference type="ARBA" id="ARBA00047816"/>
    </source>
</evidence>
<evidence type="ECO:0000256" key="9">
    <source>
        <dbReference type="ARBA" id="ARBA00022989"/>
    </source>
</evidence>
<dbReference type="GO" id="GO:0042773">
    <property type="term" value="P:ATP synthesis coupled electron transport"/>
    <property type="evidence" value="ECO:0007669"/>
    <property type="project" value="TreeGrafter"/>
</dbReference>
<dbReference type="InterPro" id="IPR001505">
    <property type="entry name" value="Copper_CuA"/>
</dbReference>
<evidence type="ECO:0000256" key="7">
    <source>
        <dbReference type="ARBA" id="ARBA00022967"/>
    </source>
</evidence>
<sequence>MGLLPRRYIFSLAAVAATAASLLVTPAAMADFFSPESGGSPNANRIDTLYWITFAIAMVIFAAVIGTLGYCLVKFRARKGAVAAQIHGNTRLEIAWTVGAALILVVLAVVTFAALPGIRDPENSDAAAAAGIVQPVAAHGNKKVPADGKALNIDVNGQQYIWRYTYPDGDDNNLNNPFSYTEMVVPVGVTVTLDIRAQDVAHSWWIPKLGGKMDAVPGYTNYTWFKVIKPGVYHGQCAELCGRNHANMIATVRAVSPAEYKQYIERLKNDTKSADAAAAVSRKKLDANPQANP</sequence>
<dbReference type="PROSITE" id="PS50999">
    <property type="entry name" value="COX2_TM"/>
    <property type="match status" value="1"/>
</dbReference>
<feature type="transmembrane region" description="Helical" evidence="16">
    <location>
        <begin position="49"/>
        <end position="73"/>
    </location>
</feature>
<keyword evidence="5 14" id="KW-0812">Transmembrane</keyword>
<comment type="catalytic activity">
    <reaction evidence="13 15">
        <text>4 Fe(II)-[cytochrome c] + O2 + 8 H(+)(in) = 4 Fe(III)-[cytochrome c] + 2 H2O + 4 H(+)(out)</text>
        <dbReference type="Rhea" id="RHEA:11436"/>
        <dbReference type="Rhea" id="RHEA-COMP:10350"/>
        <dbReference type="Rhea" id="RHEA-COMP:14399"/>
        <dbReference type="ChEBI" id="CHEBI:15377"/>
        <dbReference type="ChEBI" id="CHEBI:15378"/>
        <dbReference type="ChEBI" id="CHEBI:15379"/>
        <dbReference type="ChEBI" id="CHEBI:29033"/>
        <dbReference type="ChEBI" id="CHEBI:29034"/>
        <dbReference type="EC" id="7.1.1.9"/>
    </reaction>
</comment>
<evidence type="ECO:0000313" key="20">
    <source>
        <dbReference type="EMBL" id="UGS37645.1"/>
    </source>
</evidence>
<evidence type="ECO:0000313" key="21">
    <source>
        <dbReference type="Proteomes" id="UP001162834"/>
    </source>
</evidence>
<keyword evidence="11 16" id="KW-0472">Membrane</keyword>
<evidence type="ECO:0000256" key="15">
    <source>
        <dbReference type="RuleBase" id="RU004024"/>
    </source>
</evidence>
<evidence type="ECO:0000256" key="4">
    <source>
        <dbReference type="ARBA" id="ARBA00022660"/>
    </source>
</evidence>
<evidence type="ECO:0000259" key="19">
    <source>
        <dbReference type="PROSITE" id="PS50999"/>
    </source>
</evidence>
<accession>A0A9E6Y0E9</accession>
<dbReference type="GO" id="GO:0016491">
    <property type="term" value="F:oxidoreductase activity"/>
    <property type="evidence" value="ECO:0007669"/>
    <property type="project" value="InterPro"/>
</dbReference>
<dbReference type="PRINTS" id="PR01166">
    <property type="entry name" value="CYCOXIDASEII"/>
</dbReference>
<dbReference type="Gene3D" id="1.10.287.90">
    <property type="match status" value="1"/>
</dbReference>
<comment type="similarity">
    <text evidence="2 14">Belongs to the cytochrome c oxidase subunit 2 family.</text>
</comment>
<comment type="function">
    <text evidence="12 15">Subunits I and II form the functional core of the enzyme complex. Electrons originating in cytochrome c are transferred via heme a and Cu(A) to the binuclear center formed by heme a3 and Cu(B).</text>
</comment>
<gene>
    <name evidence="20" type="primary">ctaC_2</name>
    <name evidence="20" type="ORF">DSM104329_04065</name>
</gene>
<dbReference type="PROSITE" id="PS50857">
    <property type="entry name" value="COX2_CUA"/>
    <property type="match status" value="1"/>
</dbReference>
<dbReference type="Pfam" id="PF00116">
    <property type="entry name" value="COX2"/>
    <property type="match status" value="1"/>
</dbReference>
<evidence type="ECO:0000256" key="14">
    <source>
        <dbReference type="RuleBase" id="RU000456"/>
    </source>
</evidence>
<proteinExistence type="inferred from homology"/>
<reference evidence="20" key="1">
    <citation type="journal article" date="2022" name="Int. J. Syst. Evol. Microbiol.">
        <title>Pseudomonas aegrilactucae sp. nov. and Pseudomonas morbosilactucae sp. nov., pathogens causing bacterial rot of lettuce in Japan.</title>
        <authorList>
            <person name="Sawada H."/>
            <person name="Fujikawa T."/>
            <person name="Satou M."/>
        </authorList>
    </citation>
    <scope>NUCLEOTIDE SEQUENCE</scope>
    <source>
        <strain evidence="20">0166_1</strain>
    </source>
</reference>
<dbReference type="SUPFAM" id="SSF81464">
    <property type="entry name" value="Cytochrome c oxidase subunit II-like, transmembrane region"/>
    <property type="match status" value="1"/>
</dbReference>
<dbReference type="PROSITE" id="PS00078">
    <property type="entry name" value="COX2"/>
    <property type="match status" value="1"/>
</dbReference>
<dbReference type="EMBL" id="CP087164">
    <property type="protein sequence ID" value="UGS37645.1"/>
    <property type="molecule type" value="Genomic_DNA"/>
</dbReference>
<keyword evidence="9 16" id="KW-1133">Transmembrane helix</keyword>
<dbReference type="GO" id="GO:0005886">
    <property type="term" value="C:plasma membrane"/>
    <property type="evidence" value="ECO:0007669"/>
    <property type="project" value="UniProtKB-SubCell"/>
</dbReference>
<evidence type="ECO:0000256" key="16">
    <source>
        <dbReference type="SAM" id="Phobius"/>
    </source>
</evidence>
<keyword evidence="3 14" id="KW-0813">Transport</keyword>
<evidence type="ECO:0000259" key="18">
    <source>
        <dbReference type="PROSITE" id="PS50857"/>
    </source>
</evidence>
<evidence type="ECO:0000256" key="3">
    <source>
        <dbReference type="ARBA" id="ARBA00022448"/>
    </source>
</evidence>
<keyword evidence="6 15" id="KW-0479">Metal-binding</keyword>
<dbReference type="NCBIfam" id="TIGR02866">
    <property type="entry name" value="CoxB"/>
    <property type="match status" value="1"/>
</dbReference>
<dbReference type="InterPro" id="IPR045187">
    <property type="entry name" value="CcO_II"/>
</dbReference>
<dbReference type="KEGG" id="sbae:DSM104329_04065"/>
<organism evidence="20 21">
    <name type="scientific">Capillimicrobium parvum</name>
    <dbReference type="NCBI Taxonomy" id="2884022"/>
    <lineage>
        <taxon>Bacteria</taxon>
        <taxon>Bacillati</taxon>
        <taxon>Actinomycetota</taxon>
        <taxon>Thermoleophilia</taxon>
        <taxon>Solirubrobacterales</taxon>
        <taxon>Capillimicrobiaceae</taxon>
        <taxon>Capillimicrobium</taxon>
    </lineage>
</organism>
<evidence type="ECO:0000256" key="10">
    <source>
        <dbReference type="ARBA" id="ARBA00023008"/>
    </source>
</evidence>
<feature type="signal peptide" evidence="17">
    <location>
        <begin position="1"/>
        <end position="30"/>
    </location>
</feature>
<evidence type="ECO:0000256" key="8">
    <source>
        <dbReference type="ARBA" id="ARBA00022982"/>
    </source>
</evidence>
<feature type="transmembrane region" description="Helical" evidence="16">
    <location>
        <begin position="94"/>
        <end position="115"/>
    </location>
</feature>
<dbReference type="InterPro" id="IPR002429">
    <property type="entry name" value="CcO_II-like_C"/>
</dbReference>
<comment type="subcellular location">
    <subcellularLocation>
        <location evidence="14">Cell membrane</location>
        <topology evidence="14">Multi-pass membrane protein</topology>
    </subcellularLocation>
    <subcellularLocation>
        <location evidence="1">Membrane</location>
        <topology evidence="1">Multi-pass membrane protein</topology>
    </subcellularLocation>
</comment>
<dbReference type="Gene3D" id="2.60.40.420">
    <property type="entry name" value="Cupredoxins - blue copper proteins"/>
    <property type="match status" value="1"/>
</dbReference>
<keyword evidence="4 14" id="KW-0679">Respiratory chain</keyword>
<dbReference type="PANTHER" id="PTHR22888">
    <property type="entry name" value="CYTOCHROME C OXIDASE, SUBUNIT II"/>
    <property type="match status" value="1"/>
</dbReference>
<keyword evidence="17" id="KW-0732">Signal</keyword>
<keyword evidence="21" id="KW-1185">Reference proteome</keyword>
<keyword evidence="8 14" id="KW-0249">Electron transport</keyword>
<dbReference type="AlphaFoldDB" id="A0A9E6Y0E9"/>
<feature type="domain" description="Cytochrome oxidase subunit II transmembrane region profile" evidence="19">
    <location>
        <begin position="24"/>
        <end position="122"/>
    </location>
</feature>
<dbReference type="InterPro" id="IPR011759">
    <property type="entry name" value="Cyt_c_oxidase_su2_TM_dom"/>
</dbReference>
<evidence type="ECO:0000256" key="17">
    <source>
        <dbReference type="SAM" id="SignalP"/>
    </source>
</evidence>
<dbReference type="InterPro" id="IPR014222">
    <property type="entry name" value="Cyt_c_oxidase_su2"/>
</dbReference>
<name>A0A9E6Y0E9_9ACTN</name>
<dbReference type="GO" id="GO:0004129">
    <property type="term" value="F:cytochrome-c oxidase activity"/>
    <property type="evidence" value="ECO:0007669"/>
    <property type="project" value="UniProtKB-EC"/>
</dbReference>
<feature type="domain" description="Cytochrome oxidase subunit II copper A binding" evidence="18">
    <location>
        <begin position="148"/>
        <end position="266"/>
    </location>
</feature>
<evidence type="ECO:0000256" key="12">
    <source>
        <dbReference type="ARBA" id="ARBA00024688"/>
    </source>
</evidence>
<evidence type="ECO:0000256" key="6">
    <source>
        <dbReference type="ARBA" id="ARBA00022723"/>
    </source>
</evidence>
<dbReference type="RefSeq" id="WP_259311694.1">
    <property type="nucleotide sequence ID" value="NZ_CP087164.1"/>
</dbReference>
<dbReference type="PANTHER" id="PTHR22888:SF9">
    <property type="entry name" value="CYTOCHROME C OXIDASE SUBUNIT 2"/>
    <property type="match status" value="1"/>
</dbReference>
<dbReference type="EC" id="7.1.1.9" evidence="15"/>
<protein>
    <recommendedName>
        <fullName evidence="15">Cytochrome c oxidase subunit 2</fullName>
        <ecNumber evidence="15">7.1.1.9</ecNumber>
    </recommendedName>
</protein>
<dbReference type="SUPFAM" id="SSF49503">
    <property type="entry name" value="Cupredoxins"/>
    <property type="match status" value="1"/>
</dbReference>
<dbReference type="Proteomes" id="UP001162834">
    <property type="component" value="Chromosome"/>
</dbReference>
<dbReference type="InterPro" id="IPR008972">
    <property type="entry name" value="Cupredoxin"/>
</dbReference>
<dbReference type="GO" id="GO:0005507">
    <property type="term" value="F:copper ion binding"/>
    <property type="evidence" value="ECO:0007669"/>
    <property type="project" value="InterPro"/>
</dbReference>